<keyword evidence="2" id="KW-0812">Transmembrane</keyword>
<dbReference type="GeneID" id="63837485"/>
<keyword evidence="2" id="KW-0472">Membrane</keyword>
<evidence type="ECO:0000256" key="2">
    <source>
        <dbReference type="SAM" id="Phobius"/>
    </source>
</evidence>
<name>A0A9P4Y7P3_CRYP1</name>
<feature type="transmembrane region" description="Helical" evidence="2">
    <location>
        <begin position="191"/>
        <end position="212"/>
    </location>
</feature>
<feature type="compositionally biased region" description="Polar residues" evidence="1">
    <location>
        <begin position="646"/>
        <end position="655"/>
    </location>
</feature>
<proteinExistence type="predicted"/>
<reference evidence="3" key="1">
    <citation type="journal article" date="2020" name="Phytopathology">
        <title>Genome sequence of the chestnut blight fungus Cryphonectria parasitica EP155: A fundamental resource for an archetypical invasive plant pathogen.</title>
        <authorList>
            <person name="Crouch J.A."/>
            <person name="Dawe A."/>
            <person name="Aerts A."/>
            <person name="Barry K."/>
            <person name="Churchill A.C.L."/>
            <person name="Grimwood J."/>
            <person name="Hillman B."/>
            <person name="Milgroom M.G."/>
            <person name="Pangilinan J."/>
            <person name="Smith M."/>
            <person name="Salamov A."/>
            <person name="Schmutz J."/>
            <person name="Yadav J."/>
            <person name="Grigoriev I.V."/>
            <person name="Nuss D."/>
        </authorList>
    </citation>
    <scope>NUCLEOTIDE SEQUENCE</scope>
    <source>
        <strain evidence="3">EP155</strain>
    </source>
</reference>
<evidence type="ECO:0000313" key="3">
    <source>
        <dbReference type="EMBL" id="KAF3767610.1"/>
    </source>
</evidence>
<feature type="transmembrane region" description="Helical" evidence="2">
    <location>
        <begin position="166"/>
        <end position="185"/>
    </location>
</feature>
<dbReference type="EMBL" id="MU032346">
    <property type="protein sequence ID" value="KAF3767610.1"/>
    <property type="molecule type" value="Genomic_DNA"/>
</dbReference>
<gene>
    <name evidence="3" type="ORF">M406DRAFT_328680</name>
</gene>
<dbReference type="OrthoDB" id="5392263at2759"/>
<accession>A0A9P4Y7P3</accession>
<feature type="compositionally biased region" description="Low complexity" evidence="1">
    <location>
        <begin position="146"/>
        <end position="155"/>
    </location>
</feature>
<organism evidence="3 4">
    <name type="scientific">Cryphonectria parasitica (strain ATCC 38755 / EP155)</name>
    <dbReference type="NCBI Taxonomy" id="660469"/>
    <lineage>
        <taxon>Eukaryota</taxon>
        <taxon>Fungi</taxon>
        <taxon>Dikarya</taxon>
        <taxon>Ascomycota</taxon>
        <taxon>Pezizomycotina</taxon>
        <taxon>Sordariomycetes</taxon>
        <taxon>Sordariomycetidae</taxon>
        <taxon>Diaporthales</taxon>
        <taxon>Cryphonectriaceae</taxon>
        <taxon>Cryphonectria-Endothia species complex</taxon>
        <taxon>Cryphonectria</taxon>
    </lineage>
</organism>
<keyword evidence="4" id="KW-1185">Reference proteome</keyword>
<evidence type="ECO:0000313" key="4">
    <source>
        <dbReference type="Proteomes" id="UP000803844"/>
    </source>
</evidence>
<protein>
    <submittedName>
        <fullName evidence="3">Uncharacterized protein</fullName>
    </submittedName>
</protein>
<feature type="transmembrane region" description="Helical" evidence="2">
    <location>
        <begin position="498"/>
        <end position="518"/>
    </location>
</feature>
<evidence type="ECO:0000256" key="1">
    <source>
        <dbReference type="SAM" id="MobiDB-lite"/>
    </source>
</evidence>
<comment type="caution">
    <text evidence="3">The sequence shown here is derived from an EMBL/GenBank/DDBJ whole genome shotgun (WGS) entry which is preliminary data.</text>
</comment>
<dbReference type="AlphaFoldDB" id="A0A9P4Y7P3"/>
<keyword evidence="2" id="KW-1133">Transmembrane helix</keyword>
<feature type="region of interest" description="Disordered" evidence="1">
    <location>
        <begin position="632"/>
        <end position="669"/>
    </location>
</feature>
<sequence length="669" mass="73627">MFNNPVSPYLGGQNFLKGCLLALNDSLTIIDGKLAKTDNFFAFDPSTTIADILDAAINDSICSSVTGRPPEVWVPYEWCLNRLPGWQSASLSGAMGPLVQFILPCIAFCYNIPREWKVRVGLLREKPNLDLGLRAPTDTNPTAPRSSPSSSSSSFSRLCRRIGKSVGVWANGFVILVAVTFELGVLALDTLLWMAICFVMAGPMIISAAYEYRLDWKNLDMLAHRGAGVPNVSRARLLLCTVAGNMKMRDDKGKDEEEGEEMGGLLEAQGRSAWVQIMSIAEEDKPQAVSQVDGLGLSPFPGRNSSVVAVEAEGTRVGPRLKLQTLLDAQPGFGGYIGAPTVFFIGSFGYNIADSDNSPGQETVAITLAFGMFWMYIPHTAVISNTLLASNDPSTLQGLVGKKAEKTRQFQDTQNPGKTPLERLTNSSRRKIHDLKRSITKPAYESTYEPVAMWKRGPNKQSWMFETIKVIRDIHRDDCPPDAVKVIESALVFGRRDWAFALSLTLLLLSIPYVLAFTTSYLTPMKGLSCRSLTHTVFFLSQCIQVAIWSFDTHRTVDAWSWIDPTNPNARAGLSNITEAEIRASKNWNINGALASVALSLVTAVGWWHRRELWKKFTEETMKLPDVAAELSSSKLGPSHTRLRRTSSIPSNTSEPLDMPLLDPSRSPG</sequence>
<feature type="region of interest" description="Disordered" evidence="1">
    <location>
        <begin position="133"/>
        <end position="155"/>
    </location>
</feature>
<dbReference type="Proteomes" id="UP000803844">
    <property type="component" value="Unassembled WGS sequence"/>
</dbReference>
<dbReference type="RefSeq" id="XP_040778571.1">
    <property type="nucleotide sequence ID" value="XM_040920356.1"/>
</dbReference>